<dbReference type="OMA" id="PIFEMFP"/>
<sequence>MSLVRHAESAQALEQLLTSKASGLVVIDFHAVWCAPCHAISPVVDAFSKSYPQVTFVKVDTDKLQDVAQKYTIKAMPTFLFIKNKAVVETIRGADQEGLRAALVKHAPTGQASTSGSSDSDISLLEFIDRSQVNCLNESSSHTLKSILTGHSRNTSAAYLESDTDEQLLLNIPFNQAVRIKGISIKTEESSHAPKLIKLVVNNPNLGFENVQDAVEPQVAQVIELDEAATSEGKMIPLRFVRFQSVLSLGIFVSSNQGGEDETRINSIDIFGLPGQTSRVSELRPREDH</sequence>
<dbReference type="GO" id="GO:0005737">
    <property type="term" value="C:cytoplasm"/>
    <property type="evidence" value="ECO:0007669"/>
    <property type="project" value="UniProtKB-ARBA"/>
</dbReference>
<dbReference type="InterPro" id="IPR008979">
    <property type="entry name" value="Galactose-bd-like_sf"/>
</dbReference>
<dbReference type="AlphaFoldDB" id="G4TBY7"/>
<dbReference type="Gene3D" id="2.60.120.470">
    <property type="entry name" value="PITH domain"/>
    <property type="match status" value="1"/>
</dbReference>
<evidence type="ECO:0000256" key="1">
    <source>
        <dbReference type="ARBA" id="ARBA00023157"/>
    </source>
</evidence>
<keyword evidence="5" id="KW-1185">Reference proteome</keyword>
<dbReference type="Gene3D" id="3.40.30.10">
    <property type="entry name" value="Glutaredoxin"/>
    <property type="match status" value="1"/>
</dbReference>
<organism evidence="4 5">
    <name type="scientific">Serendipita indica (strain DSM 11827)</name>
    <name type="common">Root endophyte fungus</name>
    <name type="synonym">Piriformospora indica</name>
    <dbReference type="NCBI Taxonomy" id="1109443"/>
    <lineage>
        <taxon>Eukaryota</taxon>
        <taxon>Fungi</taxon>
        <taxon>Dikarya</taxon>
        <taxon>Basidiomycota</taxon>
        <taxon>Agaricomycotina</taxon>
        <taxon>Agaricomycetes</taxon>
        <taxon>Sebacinales</taxon>
        <taxon>Serendipitaceae</taxon>
        <taxon>Serendipita</taxon>
    </lineage>
</organism>
<feature type="domain" description="PITH" evidence="3">
    <location>
        <begin position="113"/>
        <end position="289"/>
    </location>
</feature>
<dbReference type="PROSITE" id="PS00194">
    <property type="entry name" value="THIOREDOXIN_1"/>
    <property type="match status" value="1"/>
</dbReference>
<proteinExistence type="predicted"/>
<evidence type="ECO:0000313" key="5">
    <source>
        <dbReference type="Proteomes" id="UP000007148"/>
    </source>
</evidence>
<dbReference type="Pfam" id="PF00085">
    <property type="entry name" value="Thioredoxin"/>
    <property type="match status" value="1"/>
</dbReference>
<dbReference type="InterPro" id="IPR037047">
    <property type="entry name" value="PITH_dom_sf"/>
</dbReference>
<name>G4TBY7_SERID</name>
<dbReference type="SUPFAM" id="SSF52833">
    <property type="entry name" value="Thioredoxin-like"/>
    <property type="match status" value="1"/>
</dbReference>
<dbReference type="InParanoid" id="G4TBY7"/>
<accession>G4TBY7</accession>
<dbReference type="Pfam" id="PF06201">
    <property type="entry name" value="PITH"/>
    <property type="match status" value="1"/>
</dbReference>
<feature type="domain" description="Thioredoxin" evidence="2">
    <location>
        <begin position="1"/>
        <end position="108"/>
    </location>
</feature>
<dbReference type="eggNOG" id="KOG0908">
    <property type="taxonomic scope" value="Eukaryota"/>
</dbReference>
<dbReference type="InterPro" id="IPR013766">
    <property type="entry name" value="Thioredoxin_domain"/>
</dbReference>
<dbReference type="EMBL" id="CAFZ01000041">
    <property type="protein sequence ID" value="CCA68838.1"/>
    <property type="molecule type" value="Genomic_DNA"/>
</dbReference>
<dbReference type="FunCoup" id="G4TBY7">
    <property type="interactions" value="615"/>
</dbReference>
<dbReference type="InterPro" id="IPR036249">
    <property type="entry name" value="Thioredoxin-like_sf"/>
</dbReference>
<keyword evidence="1" id="KW-1015">Disulfide bond</keyword>
<dbReference type="Proteomes" id="UP000007148">
    <property type="component" value="Unassembled WGS sequence"/>
</dbReference>
<dbReference type="CDD" id="cd02947">
    <property type="entry name" value="TRX_family"/>
    <property type="match status" value="1"/>
</dbReference>
<dbReference type="SUPFAM" id="SSF49785">
    <property type="entry name" value="Galactose-binding domain-like"/>
    <property type="match status" value="1"/>
</dbReference>
<evidence type="ECO:0000259" key="2">
    <source>
        <dbReference type="PROSITE" id="PS51352"/>
    </source>
</evidence>
<dbReference type="PROSITE" id="PS51352">
    <property type="entry name" value="THIOREDOXIN_2"/>
    <property type="match status" value="1"/>
</dbReference>
<dbReference type="OrthoDB" id="10263751at2759"/>
<dbReference type="PRINTS" id="PR00421">
    <property type="entry name" value="THIOREDOXIN"/>
</dbReference>
<dbReference type="InterPro" id="IPR010400">
    <property type="entry name" value="PITH_dom"/>
</dbReference>
<reference evidence="4 5" key="1">
    <citation type="journal article" date="2011" name="PLoS Pathog.">
        <title>Endophytic Life Strategies Decoded by Genome and Transcriptome Analyses of the Mutualistic Root Symbiont Piriformospora indica.</title>
        <authorList>
            <person name="Zuccaro A."/>
            <person name="Lahrmann U."/>
            <person name="Guldener U."/>
            <person name="Langen G."/>
            <person name="Pfiffi S."/>
            <person name="Biedenkopf D."/>
            <person name="Wong P."/>
            <person name="Samans B."/>
            <person name="Grimm C."/>
            <person name="Basiewicz M."/>
            <person name="Murat C."/>
            <person name="Martin F."/>
            <person name="Kogel K.H."/>
        </authorList>
    </citation>
    <scope>NUCLEOTIDE SEQUENCE [LARGE SCALE GENOMIC DNA]</scope>
    <source>
        <strain evidence="4 5">DSM 11827</strain>
    </source>
</reference>
<dbReference type="PANTHER" id="PTHR46115">
    <property type="entry name" value="THIOREDOXIN-LIKE PROTEIN 1"/>
    <property type="match status" value="1"/>
</dbReference>
<evidence type="ECO:0000259" key="3">
    <source>
        <dbReference type="PROSITE" id="PS51532"/>
    </source>
</evidence>
<dbReference type="HOGENOM" id="CLU_072377_0_1_1"/>
<dbReference type="STRING" id="1109443.G4TBY7"/>
<dbReference type="PROSITE" id="PS51532">
    <property type="entry name" value="PITH"/>
    <property type="match status" value="1"/>
</dbReference>
<comment type="caution">
    <text evidence="4">The sequence shown here is derived from an EMBL/GenBank/DDBJ whole genome shotgun (WGS) entry which is preliminary data.</text>
</comment>
<dbReference type="InterPro" id="IPR017937">
    <property type="entry name" value="Thioredoxin_CS"/>
</dbReference>
<evidence type="ECO:0000313" key="4">
    <source>
        <dbReference type="EMBL" id="CCA68838.1"/>
    </source>
</evidence>
<protein>
    <submittedName>
        <fullName evidence="4">Related to TRX2-thioredoxin II</fullName>
    </submittedName>
</protein>
<gene>
    <name evidence="4" type="ORF">PIIN_02699</name>
</gene>